<accession>A0A085WWE0</accession>
<dbReference type="SUPFAM" id="SSF48452">
    <property type="entry name" value="TPR-like"/>
    <property type="match status" value="1"/>
</dbReference>
<dbReference type="Proteomes" id="UP000028725">
    <property type="component" value="Unassembled WGS sequence"/>
</dbReference>
<dbReference type="InterPro" id="IPR011990">
    <property type="entry name" value="TPR-like_helical_dom_sf"/>
</dbReference>
<proteinExistence type="predicted"/>
<dbReference type="AlphaFoldDB" id="A0A085WWE0"/>
<organism evidence="2 3">
    <name type="scientific">Hyalangium minutum</name>
    <dbReference type="NCBI Taxonomy" id="394096"/>
    <lineage>
        <taxon>Bacteria</taxon>
        <taxon>Pseudomonadati</taxon>
        <taxon>Myxococcota</taxon>
        <taxon>Myxococcia</taxon>
        <taxon>Myxococcales</taxon>
        <taxon>Cystobacterineae</taxon>
        <taxon>Archangiaceae</taxon>
        <taxon>Hyalangium</taxon>
    </lineage>
</organism>
<evidence type="ECO:0008006" key="4">
    <source>
        <dbReference type="Google" id="ProtNLM"/>
    </source>
</evidence>
<evidence type="ECO:0000256" key="1">
    <source>
        <dbReference type="SAM" id="MobiDB-lite"/>
    </source>
</evidence>
<name>A0A085WWE0_9BACT</name>
<comment type="caution">
    <text evidence="2">The sequence shown here is derived from an EMBL/GenBank/DDBJ whole genome shotgun (WGS) entry which is preliminary data.</text>
</comment>
<dbReference type="Gene3D" id="1.25.40.10">
    <property type="entry name" value="Tetratricopeptide repeat domain"/>
    <property type="match status" value="1"/>
</dbReference>
<dbReference type="EMBL" id="JMCB01000001">
    <property type="protein sequence ID" value="KFE72003.1"/>
    <property type="molecule type" value="Genomic_DNA"/>
</dbReference>
<keyword evidence="3" id="KW-1185">Reference proteome</keyword>
<feature type="region of interest" description="Disordered" evidence="1">
    <location>
        <begin position="713"/>
        <end position="739"/>
    </location>
</feature>
<sequence length="739" mass="80187">MAPAAPASLPMEADPSGFTERAPALVSLLPDEALSLALAQGDAFAVHAALTARLAREAAGAARDTLRELLAHRALFVVAERPPSLHSFLGTGLALTGLPPAPQQETPFIARRAVCLFGVPIWPLGEHMARRGRDGQLEVLGRVAGASGSRTARWRGLLAIGSVLLAGTGLAVAPFFEREVQLVNGLSRPVEVRLNERLITLQPGEIAKQELFGLGSPHHVEARWVGAQTPFEVLSLESTQRAVYNVLGAATLEVGHSSAPRGTHRLEGRTGSLEPQDEMLLQGSWERTVRDLADAGKWRQAAELARAIFLADPSAMQAGEQAALLLVNHSPVQALGFARELQRTFQADPVIGRLAQDIFLALGERSEAFTLYNTLVQTDPESVQKALMAVRVAPPEQQRTRYAQVLDRFPDSPEALRAVARVRLADGYAKEALNLLERAQAQGPESLEDLELRVRTLGSVKRFKDASAAVREFAKDPSRRTWELLLLAGRLARIAGPSRTQYISRDLIPPALTGSPEHMVTFVLLTGESSATEQDVKAVQEAGARDALELTRTVFKDWDKAVQMASTLSDKALSRLDPETAALLALELSHSKGPSSADPLFNSSLSLMAARKPLEAYVLTGEVKPDFPWLPPGLQAAAHLVRARVVPDNRFVEQAYARWADVLGGMARRALDAKYEEPSPQLPPSPPRFDRRFVHFTLFGLAQERAAAAKKAAEEAELARLPQAPKPEGDRIPRPWPAP</sequence>
<reference evidence="2 3" key="1">
    <citation type="submission" date="2014-04" db="EMBL/GenBank/DDBJ databases">
        <title>Genome assembly of Hyalangium minutum DSM 14724.</title>
        <authorList>
            <person name="Sharma G."/>
            <person name="Subramanian S."/>
        </authorList>
    </citation>
    <scope>NUCLEOTIDE SEQUENCE [LARGE SCALE GENOMIC DNA]</scope>
    <source>
        <strain evidence="2 3">DSM 14724</strain>
    </source>
</reference>
<gene>
    <name evidence="2" type="ORF">DB31_0264</name>
</gene>
<protein>
    <recommendedName>
        <fullName evidence="4">Tetratricopeptide repeat protein</fullName>
    </recommendedName>
</protein>
<evidence type="ECO:0000313" key="2">
    <source>
        <dbReference type="EMBL" id="KFE72003.1"/>
    </source>
</evidence>
<evidence type="ECO:0000313" key="3">
    <source>
        <dbReference type="Proteomes" id="UP000028725"/>
    </source>
</evidence>